<accession>A0A553K092</accession>
<proteinExistence type="predicted"/>
<dbReference type="PANTHER" id="PTHR30136:SF2">
    <property type="entry name" value="TRANSCRIPTIONAL REGULATOR ICLR"/>
    <property type="match status" value="1"/>
</dbReference>
<keyword evidence="3" id="KW-1185">Reference proteome</keyword>
<comment type="caution">
    <text evidence="2">The sequence shown here is derived from an EMBL/GenBank/DDBJ whole genome shotgun (WGS) entry which is preliminary data.</text>
</comment>
<dbReference type="Proteomes" id="UP000317638">
    <property type="component" value="Unassembled WGS sequence"/>
</dbReference>
<evidence type="ECO:0000259" key="1">
    <source>
        <dbReference type="PROSITE" id="PS51078"/>
    </source>
</evidence>
<organism evidence="2 3">
    <name type="scientific">Tessaracoccus rhinocerotis</name>
    <dbReference type="NCBI Taxonomy" id="1689449"/>
    <lineage>
        <taxon>Bacteria</taxon>
        <taxon>Bacillati</taxon>
        <taxon>Actinomycetota</taxon>
        <taxon>Actinomycetes</taxon>
        <taxon>Propionibacteriales</taxon>
        <taxon>Propionibacteriaceae</taxon>
        <taxon>Tessaracoccus</taxon>
    </lineage>
</organism>
<dbReference type="InterPro" id="IPR050707">
    <property type="entry name" value="HTH_MetabolicPath_Reg"/>
</dbReference>
<dbReference type="PANTHER" id="PTHR30136">
    <property type="entry name" value="HELIX-TURN-HELIX TRANSCRIPTIONAL REGULATOR, ICLR FAMILY"/>
    <property type="match status" value="1"/>
</dbReference>
<evidence type="ECO:0000313" key="2">
    <source>
        <dbReference type="EMBL" id="TRY18117.1"/>
    </source>
</evidence>
<dbReference type="PROSITE" id="PS51078">
    <property type="entry name" value="ICLR_ED"/>
    <property type="match status" value="1"/>
</dbReference>
<dbReference type="Gene3D" id="3.30.450.40">
    <property type="match status" value="1"/>
</dbReference>
<protein>
    <recommendedName>
        <fullName evidence="1">IclR-ED domain-containing protein</fullName>
    </recommendedName>
</protein>
<sequence>MPTRAASFTLPSRLVSLNMRSVPMLPDPMIAAVCVIAEHPFVSLMSDWCPKHWTRLQSFELRCQVSDELQETASVGIRRGASVFYLAKIEARALFQIPSGIGQSLPANCTGIGKALLSALTDVEIGELYPDPDDLPVMTARSIRTLPDLRADLATTRERGYAIEDGESTPGLHCAASVVRDVQGAVVAAISTSVPDVRWISRSDAEWAAPVLAAAAELSAQLGYRAP</sequence>
<dbReference type="GO" id="GO:0003677">
    <property type="term" value="F:DNA binding"/>
    <property type="evidence" value="ECO:0007669"/>
    <property type="project" value="TreeGrafter"/>
</dbReference>
<dbReference type="Pfam" id="PF01614">
    <property type="entry name" value="IclR_C"/>
    <property type="match status" value="1"/>
</dbReference>
<dbReference type="InterPro" id="IPR014757">
    <property type="entry name" value="Tscrpt_reg_IclR_C"/>
</dbReference>
<dbReference type="AlphaFoldDB" id="A0A553K092"/>
<dbReference type="SUPFAM" id="SSF55781">
    <property type="entry name" value="GAF domain-like"/>
    <property type="match status" value="1"/>
</dbReference>
<dbReference type="GO" id="GO:0045892">
    <property type="term" value="P:negative regulation of DNA-templated transcription"/>
    <property type="evidence" value="ECO:0007669"/>
    <property type="project" value="TreeGrafter"/>
</dbReference>
<reference evidence="2 3" key="1">
    <citation type="submission" date="2019-07" db="EMBL/GenBank/DDBJ databases">
        <authorList>
            <person name="Zhou L.-Y."/>
        </authorList>
    </citation>
    <scope>NUCLEOTIDE SEQUENCE [LARGE SCALE GENOMIC DNA]</scope>
    <source>
        <strain evidence="2 3">YIM 101269</strain>
    </source>
</reference>
<feature type="domain" description="IclR-ED" evidence="1">
    <location>
        <begin position="40"/>
        <end position="224"/>
    </location>
</feature>
<dbReference type="OrthoDB" id="8479143at2"/>
<dbReference type="InterPro" id="IPR029016">
    <property type="entry name" value="GAF-like_dom_sf"/>
</dbReference>
<evidence type="ECO:0000313" key="3">
    <source>
        <dbReference type="Proteomes" id="UP000317638"/>
    </source>
</evidence>
<dbReference type="EMBL" id="VKKG01000003">
    <property type="protein sequence ID" value="TRY18117.1"/>
    <property type="molecule type" value="Genomic_DNA"/>
</dbReference>
<name>A0A553K092_9ACTN</name>
<gene>
    <name evidence="2" type="ORF">FOJ82_08645</name>
</gene>
<dbReference type="GO" id="GO:0003700">
    <property type="term" value="F:DNA-binding transcription factor activity"/>
    <property type="evidence" value="ECO:0007669"/>
    <property type="project" value="TreeGrafter"/>
</dbReference>